<sequence length="113" mass="12706">CNLLSWNVRGLNSPVKRVKVYALLKKLGAQFNTLKRQQSLALKSLATKFSIKVYQSKFSTKARGVAIIIKKSVPFIHKQTIKDRNGRYLVVCGEINSLPITLVNVYGPNFDDP</sequence>
<organism evidence="1 2">
    <name type="scientific">Sinocyclocheilus grahami</name>
    <name type="common">Dianchi golden-line fish</name>
    <name type="synonym">Barbus grahami</name>
    <dbReference type="NCBI Taxonomy" id="75366"/>
    <lineage>
        <taxon>Eukaryota</taxon>
        <taxon>Metazoa</taxon>
        <taxon>Chordata</taxon>
        <taxon>Craniata</taxon>
        <taxon>Vertebrata</taxon>
        <taxon>Euteleostomi</taxon>
        <taxon>Actinopterygii</taxon>
        <taxon>Neopterygii</taxon>
        <taxon>Teleostei</taxon>
        <taxon>Ostariophysi</taxon>
        <taxon>Cypriniformes</taxon>
        <taxon>Cyprinidae</taxon>
        <taxon>Cyprininae</taxon>
        <taxon>Sinocyclocheilus</taxon>
    </lineage>
</organism>
<dbReference type="SUPFAM" id="SSF56219">
    <property type="entry name" value="DNase I-like"/>
    <property type="match status" value="1"/>
</dbReference>
<dbReference type="InParanoid" id="A0A672PVM5"/>
<dbReference type="AlphaFoldDB" id="A0A672PVM5"/>
<keyword evidence="2" id="KW-1185">Reference proteome</keyword>
<name>A0A672PVM5_SINGR</name>
<proteinExistence type="predicted"/>
<protein>
    <submittedName>
        <fullName evidence="1">Uncharacterized protein</fullName>
    </submittedName>
</protein>
<accession>A0A672PVM5</accession>
<reference evidence="1" key="2">
    <citation type="submission" date="2025-09" db="UniProtKB">
        <authorList>
            <consortium name="Ensembl"/>
        </authorList>
    </citation>
    <scope>IDENTIFICATION</scope>
</reference>
<dbReference type="Gene3D" id="3.60.10.10">
    <property type="entry name" value="Endonuclease/exonuclease/phosphatase"/>
    <property type="match status" value="1"/>
</dbReference>
<evidence type="ECO:0000313" key="1">
    <source>
        <dbReference type="Ensembl" id="ENSSGRP00000067344.1"/>
    </source>
</evidence>
<dbReference type="Ensembl" id="ENSSGRT00000071776.1">
    <property type="protein sequence ID" value="ENSSGRP00000067344.1"/>
    <property type="gene ID" value="ENSSGRG00000034583.1"/>
</dbReference>
<dbReference type="OMA" id="CTRILMS"/>
<evidence type="ECO:0000313" key="2">
    <source>
        <dbReference type="Proteomes" id="UP000472262"/>
    </source>
</evidence>
<dbReference type="InterPro" id="IPR036691">
    <property type="entry name" value="Endo/exonu/phosph_ase_sf"/>
</dbReference>
<reference evidence="1" key="1">
    <citation type="submission" date="2025-08" db="UniProtKB">
        <authorList>
            <consortium name="Ensembl"/>
        </authorList>
    </citation>
    <scope>IDENTIFICATION</scope>
</reference>
<dbReference type="Proteomes" id="UP000472262">
    <property type="component" value="Unassembled WGS sequence"/>
</dbReference>